<dbReference type="InterPro" id="IPR015424">
    <property type="entry name" value="PyrdxlP-dep_Trfase"/>
</dbReference>
<dbReference type="GO" id="GO:0030170">
    <property type="term" value="F:pyridoxal phosphate binding"/>
    <property type="evidence" value="ECO:0007669"/>
    <property type="project" value="TreeGrafter"/>
</dbReference>
<reference evidence="7" key="1">
    <citation type="submission" date="2016-10" db="EMBL/GenBank/DDBJ databases">
        <authorList>
            <person name="Varghese N."/>
            <person name="Submissions S."/>
        </authorList>
    </citation>
    <scope>NUCLEOTIDE SEQUENCE [LARGE SCALE GENOMIC DNA]</scope>
    <source>
        <strain evidence="7">DSM 26348</strain>
    </source>
</reference>
<dbReference type="InterPro" id="IPR000653">
    <property type="entry name" value="DegT/StrS_aminotransferase"/>
</dbReference>
<gene>
    <name evidence="6" type="ORF">SAMN05421753_106142</name>
</gene>
<dbReference type="EMBL" id="FOQD01000006">
    <property type="protein sequence ID" value="SFI17586.1"/>
    <property type="molecule type" value="Genomic_DNA"/>
</dbReference>
<feature type="modified residue" description="N6-(pyridoxal phosphate)lysine" evidence="4">
    <location>
        <position position="198"/>
    </location>
</feature>
<dbReference type="Proteomes" id="UP000199518">
    <property type="component" value="Unassembled WGS sequence"/>
</dbReference>
<sequence>MKDGLPALLGGDPVRPQGPPLWPVANPAVVEVLQQLAMSGDWGRYHAGHCERLIESLQRAHRVAHVHLASSGTAAVELALRGLKVGPGDEVILSAYDFKANFTNIAHLGAMPVLVEIDSRSGQLSIDLVEAAITQKTKAILASHLHGAAVDMPRLMELAGARGIPVIEDACQMTLATIAGRPTGTWGDVGVISFGGSKLLTAGRGGAVFTQRDDVLQRIRLFTQRGNDAYPLSEMQAAVLPPQLDSLPQQRATRTATVSAIVARLGNHQGLRPFEAPLRDCELDYYKLAFWYDPQAFDGLTREQFSAAMRAEGIPVDSGFRSLHRIHAQRRFRSSGELTAADEADDAVLTLHHPFLLEVEVAANQFLQALDRVRRHATILKTVQAPAMMQF</sequence>
<evidence type="ECO:0000256" key="5">
    <source>
        <dbReference type="RuleBase" id="RU004508"/>
    </source>
</evidence>
<feature type="active site" description="Proton acceptor" evidence="3">
    <location>
        <position position="198"/>
    </location>
</feature>
<comment type="similarity">
    <text evidence="2 5">Belongs to the DegT/DnrJ/EryC1 family.</text>
</comment>
<protein>
    <submittedName>
        <fullName evidence="6">dTDP-4-amino-4,6-dideoxygalactose transaminase</fullName>
    </submittedName>
</protein>
<dbReference type="Pfam" id="PF01041">
    <property type="entry name" value="DegT_DnrJ_EryC1"/>
    <property type="match status" value="1"/>
</dbReference>
<name>A0A1I3G2B4_9PLAN</name>
<evidence type="ECO:0000256" key="1">
    <source>
        <dbReference type="ARBA" id="ARBA00022898"/>
    </source>
</evidence>
<dbReference type="InterPro" id="IPR015422">
    <property type="entry name" value="PyrdxlP-dep_Trfase_small"/>
</dbReference>
<dbReference type="Gene3D" id="3.90.1150.10">
    <property type="entry name" value="Aspartate Aminotransferase, domain 1"/>
    <property type="match status" value="1"/>
</dbReference>
<keyword evidence="1 4" id="KW-0663">Pyridoxal phosphate</keyword>
<dbReference type="Gene3D" id="3.40.640.10">
    <property type="entry name" value="Type I PLP-dependent aspartate aminotransferase-like (Major domain)"/>
    <property type="match status" value="1"/>
</dbReference>
<dbReference type="STRING" id="1576369.SAMN05421753_106142"/>
<proteinExistence type="inferred from homology"/>
<dbReference type="InterPro" id="IPR015421">
    <property type="entry name" value="PyrdxlP-dep_Trfase_major"/>
</dbReference>
<dbReference type="GO" id="GO:0000271">
    <property type="term" value="P:polysaccharide biosynthetic process"/>
    <property type="evidence" value="ECO:0007669"/>
    <property type="project" value="TreeGrafter"/>
</dbReference>
<dbReference type="AlphaFoldDB" id="A0A1I3G2B4"/>
<evidence type="ECO:0000313" key="7">
    <source>
        <dbReference type="Proteomes" id="UP000199518"/>
    </source>
</evidence>
<evidence type="ECO:0000256" key="3">
    <source>
        <dbReference type="PIRSR" id="PIRSR000390-1"/>
    </source>
</evidence>
<dbReference type="PIRSF" id="PIRSF000390">
    <property type="entry name" value="PLP_StrS"/>
    <property type="match status" value="1"/>
</dbReference>
<dbReference type="PANTHER" id="PTHR30244:SF36">
    <property type="entry name" value="3-OXO-GLUCOSE-6-PHOSPHATE:GLUTAMATE AMINOTRANSFERASE"/>
    <property type="match status" value="1"/>
</dbReference>
<evidence type="ECO:0000256" key="4">
    <source>
        <dbReference type="PIRSR" id="PIRSR000390-2"/>
    </source>
</evidence>
<accession>A0A1I3G2B4</accession>
<dbReference type="SUPFAM" id="SSF53383">
    <property type="entry name" value="PLP-dependent transferases"/>
    <property type="match status" value="1"/>
</dbReference>
<keyword evidence="7" id="KW-1185">Reference proteome</keyword>
<evidence type="ECO:0000256" key="2">
    <source>
        <dbReference type="ARBA" id="ARBA00037999"/>
    </source>
</evidence>
<dbReference type="PANTHER" id="PTHR30244">
    <property type="entry name" value="TRANSAMINASE"/>
    <property type="match status" value="1"/>
</dbReference>
<evidence type="ECO:0000313" key="6">
    <source>
        <dbReference type="EMBL" id="SFI17586.1"/>
    </source>
</evidence>
<organism evidence="6 7">
    <name type="scientific">Planctomicrobium piriforme</name>
    <dbReference type="NCBI Taxonomy" id="1576369"/>
    <lineage>
        <taxon>Bacteria</taxon>
        <taxon>Pseudomonadati</taxon>
        <taxon>Planctomycetota</taxon>
        <taxon>Planctomycetia</taxon>
        <taxon>Planctomycetales</taxon>
        <taxon>Planctomycetaceae</taxon>
        <taxon>Planctomicrobium</taxon>
    </lineage>
</organism>
<dbReference type="GO" id="GO:0008483">
    <property type="term" value="F:transaminase activity"/>
    <property type="evidence" value="ECO:0007669"/>
    <property type="project" value="TreeGrafter"/>
</dbReference>